<dbReference type="InterPro" id="IPR006145">
    <property type="entry name" value="PsdUridine_synth_RsuA/RluA"/>
</dbReference>
<feature type="compositionally biased region" description="Basic and acidic residues" evidence="7">
    <location>
        <begin position="195"/>
        <end position="215"/>
    </location>
</feature>
<evidence type="ECO:0000256" key="4">
    <source>
        <dbReference type="ARBA" id="ARBA00022741"/>
    </source>
</evidence>
<dbReference type="Proteomes" id="UP000186817">
    <property type="component" value="Unassembled WGS sequence"/>
</dbReference>
<feature type="domain" description="AGC-kinase C-terminal" evidence="9">
    <location>
        <begin position="1041"/>
        <end position="1136"/>
    </location>
</feature>
<dbReference type="GO" id="GO:0003723">
    <property type="term" value="F:RNA binding"/>
    <property type="evidence" value="ECO:0007669"/>
    <property type="project" value="InterPro"/>
</dbReference>
<keyword evidence="6" id="KW-0067">ATP-binding</keyword>
<dbReference type="GO" id="GO:0001522">
    <property type="term" value="P:pseudouridine synthesis"/>
    <property type="evidence" value="ECO:0007669"/>
    <property type="project" value="InterPro"/>
</dbReference>
<dbReference type="SMART" id="SM00220">
    <property type="entry name" value="S_TKc"/>
    <property type="match status" value="1"/>
</dbReference>
<sequence length="1151" mass="127453">MFPCASVAAVASKVGSVMDVVYGVFEDRHAKQKRCYPVCCIQLSISETCRRWEKWFYTSEIMLAIEYLHRLNIIYRDLKPENILLDAEGHVKLTDFGLSKEGIEDNFSAKSMCGTPEYLAPEILDKRGHGKAVDWYSLGALMYEMLTGLPPFYTRDRDKLFERIRRGDLTYPSYITSIAKNLLQQLLMGVQRPDTSGRSEARAKPFASRRPEELAQRLQGGSESSTHGVWSTSATAMALELCQSILRGTSSQATLLQLLKLRERQLSILEPSRLCRVVWLLGKQLKKLPGADIHGEPATGKIRPDDIGRRLLLHLRPLLHCTSSKDVGNVAWAYARAHLLDGDFMRILLRSYQDFPPGDAVALANLLWAAALAGVAPESLRAALGKGAALHALDRLQGAELARCLWALGSVRLRHDLFLRAHELSANAKTQDLSNVLWALARVQSSIPAVLLKELEGRRPLAMSELVASTWALAELRLASSAIWPSVTESLELYPRTSRASSSLLRAHAVIMAPPPPTLQKLDLQGASPQTLANSLWALAKLQLSFSVDEVEDVLRFLNTQPSAFKPQEFSSCLWAIGSMDNEVAVVAFFEKLQPPNFQCFEDHHLSQVAWAFASAGVGREDVMNPLAEEIVQRQSFGLQALANISWAYASLDMMDVTLASHLLTVAERLLNSATVQDADSLLGLLWAHRSRAEGQATHGESVLAIANRLRQLGMDLDARRSNTQKLQRISEPNRAETDSEPRVVLQVPGVVVLFKPSDWEVDTGGTTHGKALSGFSQMFGLGLGETPGFISRLDTPSSGLVFQATSFESLFVLQAQRELGDLERDYVALCLGWVPGDGEISLRLRKVGQTSVVSSYGRPALSRVKVLAHLSHIGQQVSFIAIRIESGRMHQIRAHLAHLGFPVCGDMRYNPEGAAKFRVGPRRPASGWPSGHCLHRYRVAFNDLAGQRQEVIEPLPRQLFSFLEGLQEHQGGENLKPWLSPSPLQPLQSWEALHRSWVPCEPLPAEKGDPARRRDNIDPTKRLGGGPKDGEEVKLHPFFSGLEWNAIQQRRVTPPFKPNIAEALPLRCPVASSFCVQMDDPISTSEVAMLPLEQLRAERGSARRHSRGRSTRATAAVLNLRRFDYNSVKVIGWAGNFDHVVTVIVAGMPE</sequence>
<dbReference type="GO" id="GO:0005524">
    <property type="term" value="F:ATP binding"/>
    <property type="evidence" value="ECO:0007669"/>
    <property type="project" value="UniProtKB-KW"/>
</dbReference>
<dbReference type="FunFam" id="1.10.510.10:FF:000048">
    <property type="entry name" value="Protein kinase C"/>
    <property type="match status" value="1"/>
</dbReference>
<dbReference type="PROSITE" id="PS00108">
    <property type="entry name" value="PROTEIN_KINASE_ST"/>
    <property type="match status" value="1"/>
</dbReference>
<evidence type="ECO:0000259" key="9">
    <source>
        <dbReference type="PROSITE" id="PS51285"/>
    </source>
</evidence>
<dbReference type="InterPro" id="IPR045270">
    <property type="entry name" value="STKc_AGC"/>
</dbReference>
<dbReference type="GO" id="GO:0009982">
    <property type="term" value="F:pseudouridine synthase activity"/>
    <property type="evidence" value="ECO:0007669"/>
    <property type="project" value="InterPro"/>
</dbReference>
<keyword evidence="4" id="KW-0547">Nucleotide-binding</keyword>
<comment type="caution">
    <text evidence="10">The sequence shown here is derived from an EMBL/GenBank/DDBJ whole genome shotgun (WGS) entry which is preliminary data.</text>
</comment>
<organism evidence="10 11">
    <name type="scientific">Symbiodinium microadriaticum</name>
    <name type="common">Dinoflagellate</name>
    <name type="synonym">Zooxanthella microadriatica</name>
    <dbReference type="NCBI Taxonomy" id="2951"/>
    <lineage>
        <taxon>Eukaryota</taxon>
        <taxon>Sar</taxon>
        <taxon>Alveolata</taxon>
        <taxon>Dinophyceae</taxon>
        <taxon>Suessiales</taxon>
        <taxon>Symbiodiniaceae</taxon>
        <taxon>Symbiodinium</taxon>
    </lineage>
</organism>
<dbReference type="InterPro" id="IPR011009">
    <property type="entry name" value="Kinase-like_dom_sf"/>
</dbReference>
<dbReference type="Gene3D" id="3.30.2350.10">
    <property type="entry name" value="Pseudouridine synthase"/>
    <property type="match status" value="1"/>
</dbReference>
<feature type="region of interest" description="Disordered" evidence="7">
    <location>
        <begin position="193"/>
        <end position="226"/>
    </location>
</feature>
<keyword evidence="3" id="KW-0808">Transferase</keyword>
<name>A0A1Q9C2Y0_SYMMI</name>
<dbReference type="CDD" id="cd05123">
    <property type="entry name" value="STKc_AGC"/>
    <property type="match status" value="1"/>
</dbReference>
<dbReference type="AlphaFoldDB" id="A0A1Q9C2Y0"/>
<evidence type="ECO:0000256" key="6">
    <source>
        <dbReference type="ARBA" id="ARBA00022840"/>
    </source>
</evidence>
<dbReference type="PROSITE" id="PS50011">
    <property type="entry name" value="PROTEIN_KINASE_DOM"/>
    <property type="match status" value="1"/>
</dbReference>
<dbReference type="EMBL" id="LSRX01001803">
    <property type="protein sequence ID" value="OLP77272.1"/>
    <property type="molecule type" value="Genomic_DNA"/>
</dbReference>
<keyword evidence="5 10" id="KW-0418">Kinase</keyword>
<evidence type="ECO:0000313" key="11">
    <source>
        <dbReference type="Proteomes" id="UP000186817"/>
    </source>
</evidence>
<feature type="compositionally biased region" description="Basic and acidic residues" evidence="7">
    <location>
        <begin position="1005"/>
        <end position="1022"/>
    </location>
</feature>
<dbReference type="SUPFAM" id="SSF56112">
    <property type="entry name" value="Protein kinase-like (PK-like)"/>
    <property type="match status" value="1"/>
</dbReference>
<keyword evidence="1" id="KW-0723">Serine/threonine-protein kinase</keyword>
<dbReference type="InterPro" id="IPR020103">
    <property type="entry name" value="PsdUridine_synth_cat_dom_sf"/>
</dbReference>
<evidence type="ECO:0000256" key="7">
    <source>
        <dbReference type="SAM" id="MobiDB-lite"/>
    </source>
</evidence>
<dbReference type="GO" id="GO:0004674">
    <property type="term" value="F:protein serine/threonine kinase activity"/>
    <property type="evidence" value="ECO:0007669"/>
    <property type="project" value="UniProtKB-KW"/>
</dbReference>
<feature type="region of interest" description="Disordered" evidence="7">
    <location>
        <begin position="1003"/>
        <end position="1031"/>
    </location>
</feature>
<dbReference type="OMA" id="FIAIRIE"/>
<proteinExistence type="predicted"/>
<gene>
    <name evidence="10" type="primary">pkgB</name>
    <name evidence="10" type="ORF">AK812_SmicGene42683</name>
</gene>
<keyword evidence="2" id="KW-0597">Phosphoprotein</keyword>
<feature type="domain" description="Protein kinase" evidence="8">
    <location>
        <begin position="1"/>
        <end position="207"/>
    </location>
</feature>
<evidence type="ECO:0000256" key="2">
    <source>
        <dbReference type="ARBA" id="ARBA00022553"/>
    </source>
</evidence>
<accession>A0A1Q9C2Y0</accession>
<dbReference type="InterPro" id="IPR000719">
    <property type="entry name" value="Prot_kinase_dom"/>
</dbReference>
<protein>
    <submittedName>
        <fullName evidence="10">Protein kinase 2</fullName>
    </submittedName>
</protein>
<dbReference type="Gene3D" id="1.10.510.10">
    <property type="entry name" value="Transferase(Phosphotransferase) domain 1"/>
    <property type="match status" value="2"/>
</dbReference>
<dbReference type="InterPro" id="IPR000961">
    <property type="entry name" value="AGC-kinase_C"/>
</dbReference>
<dbReference type="InterPro" id="IPR008271">
    <property type="entry name" value="Ser/Thr_kinase_AS"/>
</dbReference>
<dbReference type="Pfam" id="PF00069">
    <property type="entry name" value="Pkinase"/>
    <property type="match status" value="1"/>
</dbReference>
<dbReference type="CDD" id="cd02869">
    <property type="entry name" value="PseudoU_synth_RluA_like"/>
    <property type="match status" value="1"/>
</dbReference>
<evidence type="ECO:0000256" key="5">
    <source>
        <dbReference type="ARBA" id="ARBA00022777"/>
    </source>
</evidence>
<dbReference type="PANTHER" id="PTHR24351">
    <property type="entry name" value="RIBOSOMAL PROTEIN S6 KINASE"/>
    <property type="match status" value="1"/>
</dbReference>
<reference evidence="10 11" key="1">
    <citation type="submission" date="2016-02" db="EMBL/GenBank/DDBJ databases">
        <title>Genome analysis of coral dinoflagellate symbionts highlights evolutionary adaptations to a symbiotic lifestyle.</title>
        <authorList>
            <person name="Aranda M."/>
            <person name="Li Y."/>
            <person name="Liew Y.J."/>
            <person name="Baumgarten S."/>
            <person name="Simakov O."/>
            <person name="Wilson M."/>
            <person name="Piel J."/>
            <person name="Ashoor H."/>
            <person name="Bougouffa S."/>
            <person name="Bajic V.B."/>
            <person name="Ryu T."/>
            <person name="Ravasi T."/>
            <person name="Bayer T."/>
            <person name="Micklem G."/>
            <person name="Kim H."/>
            <person name="Bhak J."/>
            <person name="Lajeunesse T.C."/>
            <person name="Voolstra C.R."/>
        </authorList>
    </citation>
    <scope>NUCLEOTIDE SEQUENCE [LARGE SCALE GENOMIC DNA]</scope>
    <source>
        <strain evidence="10 11">CCMP2467</strain>
    </source>
</reference>
<evidence type="ECO:0000313" key="10">
    <source>
        <dbReference type="EMBL" id="OLP77272.1"/>
    </source>
</evidence>
<evidence type="ECO:0000256" key="3">
    <source>
        <dbReference type="ARBA" id="ARBA00022679"/>
    </source>
</evidence>
<dbReference type="PROSITE" id="PS51285">
    <property type="entry name" value="AGC_KINASE_CTER"/>
    <property type="match status" value="1"/>
</dbReference>
<dbReference type="Pfam" id="PF00849">
    <property type="entry name" value="PseudoU_synth_2"/>
    <property type="match status" value="1"/>
</dbReference>
<evidence type="ECO:0000256" key="1">
    <source>
        <dbReference type="ARBA" id="ARBA00022527"/>
    </source>
</evidence>
<dbReference type="OrthoDB" id="427335at2759"/>
<dbReference type="SUPFAM" id="SSF55120">
    <property type="entry name" value="Pseudouridine synthase"/>
    <property type="match status" value="1"/>
</dbReference>
<evidence type="ECO:0000259" key="8">
    <source>
        <dbReference type="PROSITE" id="PS50011"/>
    </source>
</evidence>
<keyword evidence="11" id="KW-1185">Reference proteome</keyword>